<feature type="region of interest" description="Disordered" evidence="1">
    <location>
        <begin position="1067"/>
        <end position="1151"/>
    </location>
</feature>
<feature type="region of interest" description="Disordered" evidence="1">
    <location>
        <begin position="944"/>
        <end position="973"/>
    </location>
</feature>
<dbReference type="Gene3D" id="1.10.287.110">
    <property type="entry name" value="DnaJ domain"/>
    <property type="match status" value="1"/>
</dbReference>
<dbReference type="SUPFAM" id="SSF46565">
    <property type="entry name" value="Chaperone J-domain"/>
    <property type="match status" value="1"/>
</dbReference>
<name>A0A812QYL4_SYMPI</name>
<dbReference type="CDD" id="cd06257">
    <property type="entry name" value="DnaJ"/>
    <property type="match status" value="1"/>
</dbReference>
<accession>A0A812QYL4</accession>
<keyword evidence="4" id="KW-1185">Reference proteome</keyword>
<dbReference type="PROSITE" id="PS50076">
    <property type="entry name" value="DNAJ_2"/>
    <property type="match status" value="1"/>
</dbReference>
<dbReference type="Gene3D" id="1.20.920.60">
    <property type="match status" value="1"/>
</dbReference>
<gene>
    <name evidence="3" type="ORF">SPIL2461_LOCUS10092</name>
</gene>
<dbReference type="InterPro" id="IPR036869">
    <property type="entry name" value="J_dom_sf"/>
</dbReference>
<dbReference type="OrthoDB" id="426347at2759"/>
<proteinExistence type="predicted"/>
<evidence type="ECO:0000259" key="2">
    <source>
        <dbReference type="PROSITE" id="PS50076"/>
    </source>
</evidence>
<feature type="domain" description="J" evidence="2">
    <location>
        <begin position="1400"/>
        <end position="1454"/>
    </location>
</feature>
<feature type="compositionally biased region" description="Low complexity" evidence="1">
    <location>
        <begin position="1073"/>
        <end position="1085"/>
    </location>
</feature>
<comment type="caution">
    <text evidence="3">The sequence shown here is derived from an EMBL/GenBank/DDBJ whole genome shotgun (WGS) entry which is preliminary data.</text>
</comment>
<dbReference type="InterPro" id="IPR001623">
    <property type="entry name" value="DnaJ_domain"/>
</dbReference>
<protein>
    <recommendedName>
        <fullName evidence="2">J domain-containing protein</fullName>
    </recommendedName>
</protein>
<organism evidence="3 4">
    <name type="scientific">Symbiodinium pilosum</name>
    <name type="common">Dinoflagellate</name>
    <dbReference type="NCBI Taxonomy" id="2952"/>
    <lineage>
        <taxon>Eukaryota</taxon>
        <taxon>Sar</taxon>
        <taxon>Alveolata</taxon>
        <taxon>Dinophyceae</taxon>
        <taxon>Suessiales</taxon>
        <taxon>Symbiodiniaceae</taxon>
        <taxon>Symbiodinium</taxon>
    </lineage>
</organism>
<reference evidence="3" key="1">
    <citation type="submission" date="2021-02" db="EMBL/GenBank/DDBJ databases">
        <authorList>
            <person name="Dougan E. K."/>
            <person name="Rhodes N."/>
            <person name="Thang M."/>
            <person name="Chan C."/>
        </authorList>
    </citation>
    <scope>NUCLEOTIDE SEQUENCE</scope>
</reference>
<feature type="non-terminal residue" evidence="3">
    <location>
        <position position="1637"/>
    </location>
</feature>
<dbReference type="Proteomes" id="UP000649617">
    <property type="component" value="Unassembled WGS sequence"/>
</dbReference>
<evidence type="ECO:0000313" key="4">
    <source>
        <dbReference type="Proteomes" id="UP000649617"/>
    </source>
</evidence>
<feature type="compositionally biased region" description="Basic and acidic residues" evidence="1">
    <location>
        <begin position="1086"/>
        <end position="1137"/>
    </location>
</feature>
<evidence type="ECO:0000313" key="3">
    <source>
        <dbReference type="EMBL" id="CAE7409230.1"/>
    </source>
</evidence>
<evidence type="ECO:0000256" key="1">
    <source>
        <dbReference type="SAM" id="MobiDB-lite"/>
    </source>
</evidence>
<sequence>VKARAVLGKWQAGVEEIKKAHRARDVAGLAQALARFQHSAEDAEVSGARQDLERWRRLAEELPKLLKDALERRDVPKLREAMSDMSKDGPKNIDGAEEAKKMIKRYQIRARALDHAVGERKISSIQAALATWDFSRDDVHAVKARQAIARRDRQKQKLQAAVQLKDGPHLAKVTQEWEFDRNDEDFQQAMEALNRYDRLVEDVERLMGPPMDIVALANVLDNWEWTKDDPVHLATVKKISEHENAARNALQAKDGWKLQRIWQFNDVKKKGAAPSVLQQQMAGIKWKATVAKNRYREATEALREAIRSAVEEAEFMRTEAMQEVQVPGDEEALQAPHENVLMSLARFSTTGVPPKENELRILVENWPFSLDDPTLQMASHWIASRGLLKTCSLRYLDIALHGGHTVSIMKALGRASAVAVPPRIYHKFIRLPDNILRAKEECLMREATVQAVGAMSLGVEPDDLMMASAFAKELADKAKLVRMAVSCIEAGRIPTLRAASKPPRVVHGVMETICHCVAGIHPVVRDPPRDTGWRTCQRMMNNPKVLIENLTSLPDWLASGRIEPIERAKAHWAKVQAEVGGRPQDCSVEAVRRHSILAGQFLLFLDQTFGFFELLSLASVAPEKRKGTHEIARDADAQRLSDLQAVFVKLREEAQNAPEFAGQPLWYYVLNKAKGSLGSDMLFSAAWAVAGGTDDCVEECVDRARLQVVEALAVTSVSNAVLSNVCRGLRPPPREVFNPSEPRRSSKFLTQLNQTDVGAKASFHRANKMTEVSRAFKHNQTAAREVDVLIIRITGEEAALLHMPISSTVKDVQDRLAAIENVPVHWQVLLVENREPSANTLVKNLRRDRESVVFCTLYYRSDDLVHRIEAAMLKIAQCSQLDLDLPSLMGGQLADPAICLIYGTSMFDTTVARPGGGERRQGGRRVAISVRKNETVKALGDNAAAPPGEVAAVSPHGRERNTLRAFSPPSPRKQSLQLTMMDILRTVTELLRGHAWGVPRSGQYAVQVDTPWQMQVVCEILELSSSLLKKPLVPQANLSTALRLLQELEEAGLPAMYQPDFIAHRRRSQGHIPGSKPTTPGTPDKPGSHHSDRDRELPFSKRETSAEGWRRDMTDSPAWGRRETSRERDEPAWRRDLMAIQDSSSPPPVREADYQRGLHAVSAFVKAMQDFYHEFVPLRAYAVANMSFCLQAEKAYKESTKVLRVSSDLESMCTLPPDCTNVDAVQEAANLACNQLQAMAEQGLPIVYPHVEYVRCAIDSAGLAYLNSPPAAEPAQRLRWAEAIMSIQLAPLPSFDMTLKRIARSIDEEQLAELAASPDPPEHMQRGALGTGIERLFAALAWVLDPQCNCDRRWSQSRQLLVDAEGSRMGPTNAEHMRSAQCSRTAFAAVSSSSTAAKAEALRALGLDYVPPMEELRRTFRRLAARSHPDVQGGSDESFRRVVEAYRILQGLDEMELLSPGEGADQADAVDEFLADWLGKDSAIPGWGNFAQIERDTDDDGWAGRAPVLNTFVKRHDAAVEGLVSEGSIVLFRLLQPQRGFGWGIGHVVAVQVNYSRNGPNGLLHVQPMYLRDAGRGVAVLEDDWEAEIAITRATDRLEVLDAGLQKDGTLQLEDPSRAYTRAVLSGMVLLDGWDAE</sequence>
<dbReference type="EMBL" id="CAJNIZ010018402">
    <property type="protein sequence ID" value="CAE7409230.1"/>
    <property type="molecule type" value="Genomic_DNA"/>
</dbReference>